<dbReference type="GO" id="GO:0003964">
    <property type="term" value="F:RNA-directed DNA polymerase activity"/>
    <property type="evidence" value="ECO:0007669"/>
    <property type="project" value="UniProtKB-KW"/>
</dbReference>
<proteinExistence type="predicted"/>
<dbReference type="EMBL" id="KJ849266">
    <property type="protein sequence ID" value="AIL54339.1"/>
    <property type="molecule type" value="Genomic_DNA"/>
</dbReference>
<keyword evidence="1" id="KW-0808">Transferase</keyword>
<dbReference type="AlphaFoldDB" id="A0A077ES59"/>
<evidence type="ECO:0000313" key="1">
    <source>
        <dbReference type="EMBL" id="AIL54339.1"/>
    </source>
</evidence>
<feature type="non-terminal residue" evidence="1">
    <location>
        <position position="87"/>
    </location>
</feature>
<name>A0A077ES59_DENOF</name>
<accession>A0A077ES59</accession>
<feature type="non-terminal residue" evidence="1">
    <location>
        <position position="1"/>
    </location>
</feature>
<keyword evidence="1" id="KW-0548">Nucleotidyltransferase</keyword>
<protein>
    <submittedName>
        <fullName evidence="1">Reverse transcriptase</fullName>
    </submittedName>
</protein>
<reference evidence="1" key="1">
    <citation type="submission" date="2014-05" db="EMBL/GenBank/DDBJ databases">
        <title>Transcriptionally activated reverse transcriptase of Ty1-copia retrotransposons in Dendrobium officinale Kimura et Migo under cold sterss.</title>
        <authorList>
            <person name="Li C."/>
            <person name="Si J."/>
            <person name="Gao Y."/>
        </authorList>
    </citation>
    <scope>NUCLEOTIDE SEQUENCE</scope>
    <source>
        <tissue evidence="1">Leaf</tissue>
    </source>
</reference>
<keyword evidence="1" id="KW-0695">RNA-directed DNA polymerase</keyword>
<sequence>TAFLHGLLHETIYMNQPPGFIDHTNPNHVCNFTKQSMASVKVLGNGTSLSLHFFLLKAFISTMTIPHSSYNPPQPPQPISSCMLMIC</sequence>
<organism evidence="1">
    <name type="scientific">Dendrobium officinale</name>
    <name type="common">Orchid</name>
    <dbReference type="NCBI Taxonomy" id="142615"/>
    <lineage>
        <taxon>Eukaryota</taxon>
        <taxon>Viridiplantae</taxon>
        <taxon>Streptophyta</taxon>
        <taxon>Embryophyta</taxon>
        <taxon>Tracheophyta</taxon>
        <taxon>Spermatophyta</taxon>
        <taxon>Magnoliopsida</taxon>
        <taxon>Liliopsida</taxon>
        <taxon>Asparagales</taxon>
        <taxon>Orchidaceae</taxon>
        <taxon>Epidendroideae</taxon>
        <taxon>Malaxideae</taxon>
        <taxon>Dendrobiinae</taxon>
        <taxon>Dendrobium</taxon>
    </lineage>
</organism>